<proteinExistence type="predicted"/>
<gene>
    <name evidence="2" type="primary">WBGene00304398</name>
</gene>
<dbReference type="Proteomes" id="UP000005239">
    <property type="component" value="Unassembled WGS sequence"/>
</dbReference>
<dbReference type="AlphaFoldDB" id="A0A8R1Z639"/>
<sequence>GVTIDQTRPCLQLYFIIYFLSILLPTMQCCRFIQLFLLSTFAFYTAHLLSYTSDKSSDEMMKARLESSLGDLQAQIDDVILTLFKIGGTPKEVLIIFYAIRRDINTFVSAVSDRVNVCSNVADARQEFLKFSDNISSFKRNVVNKASFPAQDRRLLKWTIADIQKTVQKIESQLVN</sequence>
<protein>
    <submittedName>
        <fullName evidence="2">Uncharacterized protein</fullName>
    </submittedName>
</protein>
<keyword evidence="1" id="KW-1133">Transmembrane helix</keyword>
<keyword evidence="3" id="KW-1185">Reference proteome</keyword>
<keyword evidence="1" id="KW-0812">Transmembrane</keyword>
<reference evidence="3" key="1">
    <citation type="journal article" date="2008" name="Nat. Genet.">
        <title>The Pristionchus pacificus genome provides a unique perspective on nematode lifestyle and parasitism.</title>
        <authorList>
            <person name="Dieterich C."/>
            <person name="Clifton S.W."/>
            <person name="Schuster L.N."/>
            <person name="Chinwalla A."/>
            <person name="Delehaunty K."/>
            <person name="Dinkelacker I."/>
            <person name="Fulton L."/>
            <person name="Fulton R."/>
            <person name="Godfrey J."/>
            <person name="Minx P."/>
            <person name="Mitreva M."/>
            <person name="Roeseler W."/>
            <person name="Tian H."/>
            <person name="Witte H."/>
            <person name="Yang S.P."/>
            <person name="Wilson R.K."/>
            <person name="Sommer R.J."/>
        </authorList>
    </citation>
    <scope>NUCLEOTIDE SEQUENCE [LARGE SCALE GENOMIC DNA]</scope>
    <source>
        <strain evidence="3">PS312</strain>
    </source>
</reference>
<organism evidence="2 3">
    <name type="scientific">Pristionchus pacificus</name>
    <name type="common">Parasitic nematode worm</name>
    <dbReference type="NCBI Taxonomy" id="54126"/>
    <lineage>
        <taxon>Eukaryota</taxon>
        <taxon>Metazoa</taxon>
        <taxon>Ecdysozoa</taxon>
        <taxon>Nematoda</taxon>
        <taxon>Chromadorea</taxon>
        <taxon>Rhabditida</taxon>
        <taxon>Rhabditina</taxon>
        <taxon>Diplogasteromorpha</taxon>
        <taxon>Diplogasteroidea</taxon>
        <taxon>Neodiplogasteridae</taxon>
        <taxon>Pristionchus</taxon>
    </lineage>
</organism>
<dbReference type="EnsemblMetazoa" id="PPA46619.1">
    <property type="protein sequence ID" value="PPA46619.1"/>
    <property type="gene ID" value="WBGene00304398"/>
</dbReference>
<keyword evidence="1" id="KW-0472">Membrane</keyword>
<accession>A0A8R1Z639</accession>
<evidence type="ECO:0000313" key="3">
    <source>
        <dbReference type="Proteomes" id="UP000005239"/>
    </source>
</evidence>
<name>A0A8R1Z639_PRIPA</name>
<reference evidence="2" key="2">
    <citation type="submission" date="2022-06" db="UniProtKB">
        <authorList>
            <consortium name="EnsemblMetazoa"/>
        </authorList>
    </citation>
    <scope>IDENTIFICATION</scope>
    <source>
        <strain evidence="2">PS312</strain>
    </source>
</reference>
<evidence type="ECO:0000313" key="2">
    <source>
        <dbReference type="EnsemblMetazoa" id="PPA46619.1"/>
    </source>
</evidence>
<evidence type="ECO:0000256" key="1">
    <source>
        <dbReference type="SAM" id="Phobius"/>
    </source>
</evidence>
<feature type="transmembrane region" description="Helical" evidence="1">
    <location>
        <begin position="9"/>
        <end position="26"/>
    </location>
</feature>